<feature type="compositionally biased region" description="Acidic residues" evidence="1">
    <location>
        <begin position="129"/>
        <end position="140"/>
    </location>
</feature>
<name>A0A0D0BSG9_9AGAR</name>
<dbReference type="EMBL" id="KN834786">
    <property type="protein sequence ID" value="KIK58306.1"/>
    <property type="molecule type" value="Genomic_DNA"/>
</dbReference>
<reference evidence="2 3" key="1">
    <citation type="submission" date="2014-04" db="EMBL/GenBank/DDBJ databases">
        <title>Evolutionary Origins and Diversification of the Mycorrhizal Mutualists.</title>
        <authorList>
            <consortium name="DOE Joint Genome Institute"/>
            <consortium name="Mycorrhizal Genomics Consortium"/>
            <person name="Kohler A."/>
            <person name="Kuo A."/>
            <person name="Nagy L.G."/>
            <person name="Floudas D."/>
            <person name="Copeland A."/>
            <person name="Barry K.W."/>
            <person name="Cichocki N."/>
            <person name="Veneault-Fourrey C."/>
            <person name="LaButti K."/>
            <person name="Lindquist E.A."/>
            <person name="Lipzen A."/>
            <person name="Lundell T."/>
            <person name="Morin E."/>
            <person name="Murat C."/>
            <person name="Riley R."/>
            <person name="Ohm R."/>
            <person name="Sun H."/>
            <person name="Tunlid A."/>
            <person name="Henrissat B."/>
            <person name="Grigoriev I.V."/>
            <person name="Hibbett D.S."/>
            <person name="Martin F."/>
        </authorList>
    </citation>
    <scope>NUCLEOTIDE SEQUENCE [LARGE SCALE GENOMIC DNA]</scope>
    <source>
        <strain evidence="2 3">FD-317 M1</strain>
    </source>
</reference>
<feature type="region of interest" description="Disordered" evidence="1">
    <location>
        <begin position="129"/>
        <end position="170"/>
    </location>
</feature>
<dbReference type="Proteomes" id="UP000053593">
    <property type="component" value="Unassembled WGS sequence"/>
</dbReference>
<evidence type="ECO:0000313" key="3">
    <source>
        <dbReference type="Proteomes" id="UP000053593"/>
    </source>
</evidence>
<proteinExistence type="predicted"/>
<evidence type="ECO:0000313" key="2">
    <source>
        <dbReference type="EMBL" id="KIK58306.1"/>
    </source>
</evidence>
<organism evidence="2 3">
    <name type="scientific">Collybiopsis luxurians FD-317 M1</name>
    <dbReference type="NCBI Taxonomy" id="944289"/>
    <lineage>
        <taxon>Eukaryota</taxon>
        <taxon>Fungi</taxon>
        <taxon>Dikarya</taxon>
        <taxon>Basidiomycota</taxon>
        <taxon>Agaricomycotina</taxon>
        <taxon>Agaricomycetes</taxon>
        <taxon>Agaricomycetidae</taxon>
        <taxon>Agaricales</taxon>
        <taxon>Marasmiineae</taxon>
        <taxon>Omphalotaceae</taxon>
        <taxon>Collybiopsis</taxon>
        <taxon>Collybiopsis luxurians</taxon>
    </lineage>
</organism>
<sequence length="265" mass="29508">SLLSLPSSSSSSSPIPASQPDAILEPMLRLMSGLPIPPWTVSVSSNDHYDERAHQLKTISQISSLLTLAESWDAPGPLSILRLSITSPPFLAHPLRLYALATHFNWIPEAKLASKHSLSLNLFAYDESESDSSTTDEDDPATSNPNFNPNPNPNHNPHPNDPSPRSNDTSALQCISSKSLLSLLRLHRSRRDLLKTHLDDPHIFSQGNSESSRCTACTSQIDNSAWRELKARIFHEMDKCPKGDFIGSWEMEEWKEAARCWESRC</sequence>
<feature type="non-terminal residue" evidence="2">
    <location>
        <position position="265"/>
    </location>
</feature>
<protein>
    <submittedName>
        <fullName evidence="2">Uncharacterized protein</fullName>
    </submittedName>
</protein>
<evidence type="ECO:0000256" key="1">
    <source>
        <dbReference type="SAM" id="MobiDB-lite"/>
    </source>
</evidence>
<dbReference type="OrthoDB" id="3266199at2759"/>
<feature type="non-terminal residue" evidence="2">
    <location>
        <position position="1"/>
    </location>
</feature>
<feature type="compositionally biased region" description="Pro residues" evidence="1">
    <location>
        <begin position="148"/>
        <end position="162"/>
    </location>
</feature>
<dbReference type="AlphaFoldDB" id="A0A0D0BSG9"/>
<keyword evidence="3" id="KW-1185">Reference proteome</keyword>
<gene>
    <name evidence="2" type="ORF">GYMLUDRAFT_108240</name>
</gene>
<accession>A0A0D0BSG9</accession>
<dbReference type="HOGENOM" id="CLU_052397_2_1_1"/>